<dbReference type="OrthoDB" id="1367458at2"/>
<dbReference type="EMBL" id="NOXX01000080">
    <property type="protein sequence ID" value="OYQ50040.1"/>
    <property type="molecule type" value="Genomic_DNA"/>
</dbReference>
<protein>
    <submittedName>
        <fullName evidence="1">Uncharacterized protein</fullName>
    </submittedName>
</protein>
<accession>A0A256AA74</accession>
<dbReference type="RefSeq" id="WP_094484922.1">
    <property type="nucleotide sequence ID" value="NZ_NOXX01000080.1"/>
</dbReference>
<dbReference type="AlphaFoldDB" id="A0A256AA74"/>
<keyword evidence="2" id="KW-1185">Reference proteome</keyword>
<gene>
    <name evidence="1" type="ORF">CHX27_01030</name>
</gene>
<evidence type="ECO:0000313" key="2">
    <source>
        <dbReference type="Proteomes" id="UP000216035"/>
    </source>
</evidence>
<comment type="caution">
    <text evidence="1">The sequence shown here is derived from an EMBL/GenBank/DDBJ whole genome shotgun (WGS) entry which is preliminary data.</text>
</comment>
<name>A0A256AA74_9FLAO</name>
<evidence type="ECO:0000313" key="1">
    <source>
        <dbReference type="EMBL" id="OYQ50040.1"/>
    </source>
</evidence>
<organism evidence="1 2">
    <name type="scientific">Flavobacterium aurantiibacter</name>
    <dbReference type="NCBI Taxonomy" id="2023067"/>
    <lineage>
        <taxon>Bacteria</taxon>
        <taxon>Pseudomonadati</taxon>
        <taxon>Bacteroidota</taxon>
        <taxon>Flavobacteriia</taxon>
        <taxon>Flavobacteriales</taxon>
        <taxon>Flavobacteriaceae</taxon>
        <taxon>Flavobacterium</taxon>
    </lineage>
</organism>
<sequence length="200" mass="22742">MLPGKFASSSAGQVLFGSFAGGVTAELTGGNFWMGAVTGATVSWLNHVAHKLSDKFQEDPLKKNADQVKHTLEEWEARYHDKSWREIATESGWKHGQPLGPHKDWRYIRAPDGKIMDMRHVSIVGYAYGEGIGNAVEYLQNLIPIMRRSAFDPQDYYSNKIGAYFCQMRHSGSWSSSSWAYDFKRFIDTQYSVLFKNYKP</sequence>
<reference evidence="1 2" key="1">
    <citation type="submission" date="2017-07" db="EMBL/GenBank/DDBJ databases">
        <title>Flavobacterium cyanobacteriorum sp. nov., isolated from cyanobacterial aggregates in a eutrophic lake.</title>
        <authorList>
            <person name="Cai H."/>
        </authorList>
    </citation>
    <scope>NUCLEOTIDE SEQUENCE [LARGE SCALE GENOMIC DNA]</scope>
    <source>
        <strain evidence="1 2">TH167</strain>
    </source>
</reference>
<dbReference type="Proteomes" id="UP000216035">
    <property type="component" value="Unassembled WGS sequence"/>
</dbReference>
<proteinExistence type="predicted"/>